<accession>A0A3N0BEW6</accession>
<comment type="caution">
    <text evidence="1">The sequence shown here is derived from an EMBL/GenBank/DDBJ whole genome shotgun (WGS) entry which is preliminary data.</text>
</comment>
<name>A0A3N0BEW6_9ACTN</name>
<sequence>MLFQKLEPDRRVPAFLQEGVVHGDPPLRLRAGFPKRETVVALRLPIRDVRLLGLSAVPDGRGG</sequence>
<evidence type="ECO:0000313" key="2">
    <source>
        <dbReference type="Proteomes" id="UP000278632"/>
    </source>
</evidence>
<reference evidence="2" key="1">
    <citation type="submission" date="2018-05" db="EMBL/GenBank/DDBJ databases">
        <title>Genome Sequencing of selected type strains of the family Eggerthellaceae.</title>
        <authorList>
            <person name="Danylec N."/>
            <person name="Stoll D.A."/>
            <person name="Doetsch A."/>
            <person name="Huch M."/>
        </authorList>
    </citation>
    <scope>NUCLEOTIDE SEQUENCE [LARGE SCALE GENOMIC DNA]</scope>
    <source>
        <strain evidence="2">DSM 16106</strain>
    </source>
</reference>
<protein>
    <submittedName>
        <fullName evidence="1">Uncharacterized protein</fullName>
    </submittedName>
</protein>
<gene>
    <name evidence="1" type="ORF">DMP08_05250</name>
</gene>
<dbReference type="Proteomes" id="UP000278632">
    <property type="component" value="Unassembled WGS sequence"/>
</dbReference>
<evidence type="ECO:0000313" key="1">
    <source>
        <dbReference type="EMBL" id="RNL45730.1"/>
    </source>
</evidence>
<keyword evidence="2" id="KW-1185">Reference proteome</keyword>
<organism evidence="1 2">
    <name type="scientific">Paraeggerthella hongkongensis</name>
    <dbReference type="NCBI Taxonomy" id="230658"/>
    <lineage>
        <taxon>Bacteria</taxon>
        <taxon>Bacillati</taxon>
        <taxon>Actinomycetota</taxon>
        <taxon>Coriobacteriia</taxon>
        <taxon>Eggerthellales</taxon>
        <taxon>Eggerthellaceae</taxon>
        <taxon>Paraeggerthella</taxon>
    </lineage>
</organism>
<proteinExistence type="predicted"/>
<dbReference type="AlphaFoldDB" id="A0A3N0BEW6"/>
<dbReference type="EMBL" id="QICD01000007">
    <property type="protein sequence ID" value="RNL45730.1"/>
    <property type="molecule type" value="Genomic_DNA"/>
</dbReference>